<dbReference type="EMBL" id="NBNE01014030">
    <property type="protein sequence ID" value="OWY94655.1"/>
    <property type="molecule type" value="Genomic_DNA"/>
</dbReference>
<protein>
    <submittedName>
        <fullName evidence="1">Uncharacterized protein</fullName>
    </submittedName>
</protein>
<keyword evidence="2" id="KW-1185">Reference proteome</keyword>
<accession>A0A225UNR2</accession>
<dbReference type="PANTHER" id="PTHR40866">
    <property type="entry name" value="BED-TYPE DOMAIN-CONTAINING PROTEIN"/>
    <property type="match status" value="1"/>
</dbReference>
<sequence length="159" mass="18023">YFRLLEFLDVEDDDVLELLPSLAVNKRLYLLLQELRDIESVNKALQGSDVDLLDVREWFDELITAKPQCAHYLGPRADVVHSPGFESGCVRVLRGRSDRLTLAEKAALQPFAVEQASTTDDDAEEPEATSLVERLKKRRRLAEDYDQLKIIPPTSNAVD</sequence>
<organism evidence="1 2">
    <name type="scientific">Phytophthora megakarya</name>
    <dbReference type="NCBI Taxonomy" id="4795"/>
    <lineage>
        <taxon>Eukaryota</taxon>
        <taxon>Sar</taxon>
        <taxon>Stramenopiles</taxon>
        <taxon>Oomycota</taxon>
        <taxon>Peronosporomycetes</taxon>
        <taxon>Peronosporales</taxon>
        <taxon>Peronosporaceae</taxon>
        <taxon>Phytophthora</taxon>
    </lineage>
</organism>
<evidence type="ECO:0000313" key="1">
    <source>
        <dbReference type="EMBL" id="OWY94655.1"/>
    </source>
</evidence>
<dbReference type="PANTHER" id="PTHR40866:SF1">
    <property type="entry name" value="BED-TYPE DOMAIN-CONTAINING PROTEIN"/>
    <property type="match status" value="1"/>
</dbReference>
<gene>
    <name evidence="1" type="ORF">PHMEG_00035555</name>
</gene>
<dbReference type="OrthoDB" id="126092at2759"/>
<reference evidence="2" key="1">
    <citation type="submission" date="2017-03" db="EMBL/GenBank/DDBJ databases">
        <title>Phytopthora megakarya and P. palmivora, two closely related causual agents of cacao black pod achieved similar genome size and gene model numbers by different mechanisms.</title>
        <authorList>
            <person name="Ali S."/>
            <person name="Shao J."/>
            <person name="Larry D.J."/>
            <person name="Kronmiller B."/>
            <person name="Shen D."/>
            <person name="Strem M.D."/>
            <person name="Melnick R.L."/>
            <person name="Guiltinan M.J."/>
            <person name="Tyler B.M."/>
            <person name="Meinhardt L.W."/>
            <person name="Bailey B.A."/>
        </authorList>
    </citation>
    <scope>NUCLEOTIDE SEQUENCE [LARGE SCALE GENOMIC DNA]</scope>
    <source>
        <strain evidence="2">zdho120</strain>
    </source>
</reference>
<proteinExistence type="predicted"/>
<evidence type="ECO:0000313" key="2">
    <source>
        <dbReference type="Proteomes" id="UP000198211"/>
    </source>
</evidence>
<name>A0A225UNR2_9STRA</name>
<comment type="caution">
    <text evidence="1">The sequence shown here is derived from an EMBL/GenBank/DDBJ whole genome shotgun (WGS) entry which is preliminary data.</text>
</comment>
<dbReference type="AlphaFoldDB" id="A0A225UNR2"/>
<dbReference type="Proteomes" id="UP000198211">
    <property type="component" value="Unassembled WGS sequence"/>
</dbReference>
<feature type="non-terminal residue" evidence="1">
    <location>
        <position position="1"/>
    </location>
</feature>